<keyword evidence="3" id="KW-1185">Reference proteome</keyword>
<feature type="compositionally biased region" description="Low complexity" evidence="1">
    <location>
        <begin position="22"/>
        <end position="39"/>
    </location>
</feature>
<feature type="compositionally biased region" description="Basic and acidic residues" evidence="1">
    <location>
        <begin position="211"/>
        <end position="221"/>
    </location>
</feature>
<feature type="region of interest" description="Disordered" evidence="1">
    <location>
        <begin position="1"/>
        <end position="39"/>
    </location>
</feature>
<evidence type="ECO:0000313" key="3">
    <source>
        <dbReference type="Proteomes" id="UP000266841"/>
    </source>
</evidence>
<dbReference type="Proteomes" id="UP000266841">
    <property type="component" value="Unassembled WGS sequence"/>
</dbReference>
<gene>
    <name evidence="2" type="ORF">THAOC_06054</name>
</gene>
<feature type="compositionally biased region" description="Basic residues" evidence="1">
    <location>
        <begin position="180"/>
        <end position="191"/>
    </location>
</feature>
<feature type="region of interest" description="Disordered" evidence="1">
    <location>
        <begin position="100"/>
        <end position="123"/>
    </location>
</feature>
<dbReference type="AlphaFoldDB" id="K0TM54"/>
<feature type="compositionally biased region" description="Basic and acidic residues" evidence="1">
    <location>
        <begin position="335"/>
        <end position="352"/>
    </location>
</feature>
<feature type="compositionally biased region" description="Basic residues" evidence="1">
    <location>
        <begin position="300"/>
        <end position="311"/>
    </location>
</feature>
<dbReference type="EMBL" id="AGNL01005885">
    <property type="protein sequence ID" value="EJK72417.1"/>
    <property type="molecule type" value="Genomic_DNA"/>
</dbReference>
<feature type="compositionally biased region" description="Pro residues" evidence="1">
    <location>
        <begin position="286"/>
        <end position="297"/>
    </location>
</feature>
<organism evidence="2 3">
    <name type="scientific">Thalassiosira oceanica</name>
    <name type="common">Marine diatom</name>
    <dbReference type="NCBI Taxonomy" id="159749"/>
    <lineage>
        <taxon>Eukaryota</taxon>
        <taxon>Sar</taxon>
        <taxon>Stramenopiles</taxon>
        <taxon>Ochrophyta</taxon>
        <taxon>Bacillariophyta</taxon>
        <taxon>Coscinodiscophyceae</taxon>
        <taxon>Thalassiosirophycidae</taxon>
        <taxon>Thalassiosirales</taxon>
        <taxon>Thalassiosiraceae</taxon>
        <taxon>Thalassiosira</taxon>
    </lineage>
</organism>
<reference evidence="2 3" key="1">
    <citation type="journal article" date="2012" name="Genome Biol.">
        <title>Genome and low-iron response of an oceanic diatom adapted to chronic iron limitation.</title>
        <authorList>
            <person name="Lommer M."/>
            <person name="Specht M."/>
            <person name="Roy A.S."/>
            <person name="Kraemer L."/>
            <person name="Andreson R."/>
            <person name="Gutowska M.A."/>
            <person name="Wolf J."/>
            <person name="Bergner S.V."/>
            <person name="Schilhabel M.B."/>
            <person name="Klostermeier U.C."/>
            <person name="Beiko R.G."/>
            <person name="Rosenstiel P."/>
            <person name="Hippler M."/>
            <person name="Laroche J."/>
        </authorList>
    </citation>
    <scope>NUCLEOTIDE SEQUENCE [LARGE SCALE GENOMIC DNA]</scope>
    <source>
        <strain evidence="2 3">CCMP1005</strain>
    </source>
</reference>
<feature type="compositionally biased region" description="Basic and acidic residues" evidence="1">
    <location>
        <begin position="231"/>
        <end position="244"/>
    </location>
</feature>
<name>K0TM54_THAOC</name>
<evidence type="ECO:0000313" key="2">
    <source>
        <dbReference type="EMBL" id="EJK72417.1"/>
    </source>
</evidence>
<sequence length="408" mass="43772">MERPHGGGSLHDRLIVHKTRGRGTSSRRSSGTCRTRTTSLGGRVPTLIVRQLATFVAGAARVGEAGTSRRAIGQLETFLFRAPAEDRACPQAPAGALRSHELGAGRAPRPERVPEGGRRERGPRPLRRVRGLRLGCAGRRRVGGQVLDVFPLLPPAVPRGPRDVVVRTLRMRAGLVRVCRGGHRPDRRRRDRRPDREGVRQVRGGGGSRDGLPDAERRAGDRGPGGAGIYQRRDGGANHHEPARVRPPPGPVGRRAGPPQLLPLQPEGVELLPRGRGPRPEVAGVPRPPPIWPPPPGGGRRARTAPLRARRRGEGAPHPAGELQHLPDRGPAGVEDDRDRPRPGREGHREAVLEPDLAAAVTSIRAASRPRRSRSAAAALAGLHRNVPLPGAGLAEGWSDDLHFTEAG</sequence>
<feature type="region of interest" description="Disordered" evidence="1">
    <location>
        <begin position="383"/>
        <end position="408"/>
    </location>
</feature>
<evidence type="ECO:0000256" key="1">
    <source>
        <dbReference type="SAM" id="MobiDB-lite"/>
    </source>
</evidence>
<proteinExistence type="predicted"/>
<protein>
    <submittedName>
        <fullName evidence="2">Uncharacterized protein</fullName>
    </submittedName>
</protein>
<feature type="compositionally biased region" description="Low complexity" evidence="1">
    <location>
        <begin position="252"/>
        <end position="272"/>
    </location>
</feature>
<comment type="caution">
    <text evidence="2">The sequence shown here is derived from an EMBL/GenBank/DDBJ whole genome shotgun (WGS) entry which is preliminary data.</text>
</comment>
<feature type="compositionally biased region" description="Basic and acidic residues" evidence="1">
    <location>
        <begin position="1"/>
        <end position="15"/>
    </location>
</feature>
<accession>K0TM54</accession>
<feature type="region of interest" description="Disordered" evidence="1">
    <location>
        <begin position="180"/>
        <end position="353"/>
    </location>
</feature>